<reference evidence="10" key="1">
    <citation type="journal article" date="2018" name="PLoS ONE">
        <title>Chinook salmon (Oncorhynchus tshawytscha) genome and transcriptome.</title>
        <authorList>
            <person name="Christensen K.A."/>
            <person name="Leong J.S."/>
            <person name="Sakhrani D."/>
            <person name="Biagi C.A."/>
            <person name="Minkley D.R."/>
            <person name="Withler R.E."/>
            <person name="Rondeau E.B."/>
            <person name="Koop B.F."/>
            <person name="Devlin R.H."/>
        </authorList>
    </citation>
    <scope>NUCLEOTIDE SEQUENCE [LARGE SCALE GENOMIC DNA]</scope>
</reference>
<dbReference type="InterPro" id="IPR009231">
    <property type="entry name" value="Chloride_chnl_CLIC-like"/>
</dbReference>
<evidence type="ECO:0000256" key="1">
    <source>
        <dbReference type="ARBA" id="ARBA00004141"/>
    </source>
</evidence>
<dbReference type="Proteomes" id="UP000694402">
    <property type="component" value="Unassembled WGS sequence"/>
</dbReference>
<dbReference type="Pfam" id="PF05934">
    <property type="entry name" value="MCLC"/>
    <property type="match status" value="2"/>
</dbReference>
<dbReference type="GeneTree" id="ENSGT00940000165672"/>
<evidence type="ECO:0000256" key="4">
    <source>
        <dbReference type="ARBA" id="ARBA00022692"/>
    </source>
</evidence>
<feature type="transmembrane region" description="Helical" evidence="8">
    <location>
        <begin position="268"/>
        <end position="289"/>
    </location>
</feature>
<feature type="transmembrane region" description="Helical" evidence="8">
    <location>
        <begin position="242"/>
        <end position="262"/>
    </location>
</feature>
<evidence type="ECO:0000256" key="5">
    <source>
        <dbReference type="ARBA" id="ARBA00022989"/>
    </source>
</evidence>
<feature type="region of interest" description="Disordered" evidence="7">
    <location>
        <begin position="531"/>
        <end position="624"/>
    </location>
</feature>
<dbReference type="Ensembl" id="ENSOTST00005172683.1">
    <property type="protein sequence ID" value="ENSOTSP00005109493.1"/>
    <property type="gene ID" value="ENSOTSG00005005288.2"/>
</dbReference>
<dbReference type="PANTHER" id="PTHR34093">
    <property type="entry name" value="CHLORIDE CHANNEL CLIC-LIKE PROTEIN 1"/>
    <property type="match status" value="1"/>
</dbReference>
<keyword evidence="5 8" id="KW-1133">Transmembrane helix</keyword>
<evidence type="ECO:0000313" key="9">
    <source>
        <dbReference type="Ensembl" id="ENSOTSP00005109493.1"/>
    </source>
</evidence>
<evidence type="ECO:0000256" key="6">
    <source>
        <dbReference type="ARBA" id="ARBA00023136"/>
    </source>
</evidence>
<reference evidence="9" key="2">
    <citation type="submission" date="2025-08" db="UniProtKB">
        <authorList>
            <consortium name="Ensembl"/>
        </authorList>
    </citation>
    <scope>IDENTIFICATION</scope>
</reference>
<evidence type="ECO:0000313" key="10">
    <source>
        <dbReference type="Proteomes" id="UP000694402"/>
    </source>
</evidence>
<organism evidence="9 10">
    <name type="scientific">Oncorhynchus tshawytscha</name>
    <name type="common">Chinook salmon</name>
    <name type="synonym">Salmo tshawytscha</name>
    <dbReference type="NCBI Taxonomy" id="74940"/>
    <lineage>
        <taxon>Eukaryota</taxon>
        <taxon>Metazoa</taxon>
        <taxon>Chordata</taxon>
        <taxon>Craniata</taxon>
        <taxon>Vertebrata</taxon>
        <taxon>Euteleostomi</taxon>
        <taxon>Actinopterygii</taxon>
        <taxon>Neopterygii</taxon>
        <taxon>Teleostei</taxon>
        <taxon>Protacanthopterygii</taxon>
        <taxon>Salmoniformes</taxon>
        <taxon>Salmonidae</taxon>
        <taxon>Salmoninae</taxon>
        <taxon>Oncorhynchus</taxon>
    </lineage>
</organism>
<accession>A0AAZ3P067</accession>
<feature type="transmembrane region" description="Helical" evidence="8">
    <location>
        <begin position="386"/>
        <end position="406"/>
    </location>
</feature>
<evidence type="ECO:0000256" key="8">
    <source>
        <dbReference type="SAM" id="Phobius"/>
    </source>
</evidence>
<name>A0AAZ3P067_ONCTS</name>
<reference evidence="9" key="3">
    <citation type="submission" date="2025-09" db="UniProtKB">
        <authorList>
            <consortium name="Ensembl"/>
        </authorList>
    </citation>
    <scope>IDENTIFICATION</scope>
</reference>
<keyword evidence="10" id="KW-1185">Reference proteome</keyword>
<evidence type="ECO:0000256" key="2">
    <source>
        <dbReference type="ARBA" id="ARBA00005944"/>
    </source>
</evidence>
<sequence length="655" mass="74036">MKTSTSAVVMHIFTVAVCSLLLVAQGQMDDDEWLDPHDMLNYDASSKTMRKPAQPAELYPNVPTKRREYSQDLDKMEVRECNNKVEGLQREVRVGNGFSTSNIILDNISCLFIKPWQSHFSVFFIFKIEEYKKKITQVAQQPSSNPVFKRFLTKLLKEIEKVGLPTDVKNDIHYDAKVKLSRQAVTEIRKLLEGMDTWRTGALDNALSQILVDLKPHDYEAWIWHFEDTFGVEIDTVMKVSVWVLIIVVIICSELWSTVSWFVQFKRIFAICFFISLVWNWFYLYKIAFAEHQNKMVKMEGVDAKCTGRKKIDWWDNLKDWYRGAMTLQDDPCKMYYEVLMVNPILLVPPTKAITMTITTFFTEPLKHIGQGISEFLRALLKDLPVTLQIPVLVTIVLSILVFMYGSAQAAIQHGITRPLRVGGPRDPSPPALDQPMPEDRLRGTDRNPQAGGDAPQYSPLPLKRRLGPAANQGAQDRTYVGQRSPPPRAQKEPTRRYVETLRNTDWRYSEDKIISECWDDFTDAVDTNPLTVEGNTNIQADMQEEPVEVGSTTEGNDSQEAKPSPAKVKPDEDVASDSKGAADSMAEHQAEYTGGRASPVHATPASGLGHEQHDKFLKHEPESNFTLQTHPANAASVAGFIDNIESVSVAAQLK</sequence>
<evidence type="ECO:0000256" key="3">
    <source>
        <dbReference type="ARBA" id="ARBA00015571"/>
    </source>
</evidence>
<feature type="compositionally biased region" description="Polar residues" evidence="7">
    <location>
        <begin position="531"/>
        <end position="541"/>
    </location>
</feature>
<dbReference type="GO" id="GO:0005783">
    <property type="term" value="C:endoplasmic reticulum"/>
    <property type="evidence" value="ECO:0007669"/>
    <property type="project" value="TreeGrafter"/>
</dbReference>
<dbReference type="GO" id="GO:0005254">
    <property type="term" value="F:chloride channel activity"/>
    <property type="evidence" value="ECO:0007669"/>
    <property type="project" value="TreeGrafter"/>
</dbReference>
<evidence type="ECO:0000256" key="7">
    <source>
        <dbReference type="SAM" id="MobiDB-lite"/>
    </source>
</evidence>
<feature type="transmembrane region" description="Helical" evidence="8">
    <location>
        <begin position="6"/>
        <end position="24"/>
    </location>
</feature>
<keyword evidence="6 8" id="KW-0472">Membrane</keyword>
<gene>
    <name evidence="9" type="primary">ALOX5</name>
</gene>
<dbReference type="PANTHER" id="PTHR34093:SF1">
    <property type="entry name" value="CHLORIDE CHANNEL CLIC-LIKE PROTEIN 1"/>
    <property type="match status" value="1"/>
</dbReference>
<comment type="subcellular location">
    <subcellularLocation>
        <location evidence="1">Membrane</location>
        <topology evidence="1">Multi-pass membrane protein</topology>
    </subcellularLocation>
</comment>
<comment type="similarity">
    <text evidence="2">Belongs to the chloride channel MCLC family.</text>
</comment>
<protein>
    <recommendedName>
        <fullName evidence="3">Chloride channel CLIC-like protein 1</fullName>
    </recommendedName>
</protein>
<feature type="region of interest" description="Disordered" evidence="7">
    <location>
        <begin position="419"/>
        <end position="498"/>
    </location>
</feature>
<proteinExistence type="inferred from homology"/>
<feature type="compositionally biased region" description="Basic and acidic residues" evidence="7">
    <location>
        <begin position="611"/>
        <end position="623"/>
    </location>
</feature>
<dbReference type="AlphaFoldDB" id="A0AAZ3P067"/>
<dbReference type="GO" id="GO:0016020">
    <property type="term" value="C:membrane"/>
    <property type="evidence" value="ECO:0007669"/>
    <property type="project" value="UniProtKB-SubCell"/>
</dbReference>
<keyword evidence="4 8" id="KW-0812">Transmembrane</keyword>